<dbReference type="GO" id="GO:0003887">
    <property type="term" value="F:DNA-directed DNA polymerase activity"/>
    <property type="evidence" value="ECO:0007669"/>
    <property type="project" value="UniProtKB-KW"/>
</dbReference>
<evidence type="ECO:0000256" key="12">
    <source>
        <dbReference type="SAM" id="MobiDB-lite"/>
    </source>
</evidence>
<comment type="subunit">
    <text evidence="11">DNA polymerase III contains a core (composed of alpha, epsilon and theta chains) that associates with a tau subunit. This core dimerizes to form the POLIII' complex. PolIII' associates with the gamma complex (composed of gamma, delta, delta', psi and chi chains) and with the beta chain to form the complete DNA polymerase III complex.</text>
</comment>
<dbReference type="GO" id="GO:0046872">
    <property type="term" value="F:metal ion binding"/>
    <property type="evidence" value="ECO:0007669"/>
    <property type="project" value="UniProtKB-KW"/>
</dbReference>
<gene>
    <name evidence="11" type="primary">dnaX</name>
    <name evidence="14" type="ORF">UU72_C0014G0011</name>
</gene>
<dbReference type="PANTHER" id="PTHR11669">
    <property type="entry name" value="REPLICATION FACTOR C / DNA POLYMERASE III GAMMA-TAU SUBUNIT"/>
    <property type="match status" value="1"/>
</dbReference>
<evidence type="ECO:0000256" key="1">
    <source>
        <dbReference type="ARBA" id="ARBA00006360"/>
    </source>
</evidence>
<evidence type="ECO:0000313" key="15">
    <source>
        <dbReference type="Proteomes" id="UP000034163"/>
    </source>
</evidence>
<dbReference type="Pfam" id="PF13177">
    <property type="entry name" value="DNA_pol3_delta2"/>
    <property type="match status" value="1"/>
</dbReference>
<keyword evidence="7" id="KW-0862">Zinc</keyword>
<dbReference type="SUPFAM" id="SSF48019">
    <property type="entry name" value="post-AAA+ oligomerization domain-like"/>
    <property type="match status" value="1"/>
</dbReference>
<evidence type="ECO:0000256" key="6">
    <source>
        <dbReference type="ARBA" id="ARBA00022741"/>
    </source>
</evidence>
<evidence type="ECO:0000256" key="3">
    <source>
        <dbReference type="ARBA" id="ARBA00022695"/>
    </source>
</evidence>
<dbReference type="Proteomes" id="UP000034163">
    <property type="component" value="Unassembled WGS sequence"/>
</dbReference>
<dbReference type="NCBIfam" id="TIGR02397">
    <property type="entry name" value="dnaX_nterm"/>
    <property type="match status" value="1"/>
</dbReference>
<dbReference type="GO" id="GO:0006261">
    <property type="term" value="P:DNA-templated DNA replication"/>
    <property type="evidence" value="ECO:0007669"/>
    <property type="project" value="TreeGrafter"/>
</dbReference>
<dbReference type="NCBIfam" id="NF004046">
    <property type="entry name" value="PRK05563.1"/>
    <property type="match status" value="1"/>
</dbReference>
<keyword evidence="4 11" id="KW-0235">DNA replication</keyword>
<dbReference type="EMBL" id="LCBS01000014">
    <property type="protein sequence ID" value="KKS16695.1"/>
    <property type="molecule type" value="Genomic_DNA"/>
</dbReference>
<dbReference type="InterPro" id="IPR008921">
    <property type="entry name" value="DNA_pol3_clamp-load_cplx_C"/>
</dbReference>
<evidence type="ECO:0000259" key="13">
    <source>
        <dbReference type="SMART" id="SM00382"/>
    </source>
</evidence>
<evidence type="ECO:0000256" key="2">
    <source>
        <dbReference type="ARBA" id="ARBA00022679"/>
    </source>
</evidence>
<dbReference type="PANTHER" id="PTHR11669:SF0">
    <property type="entry name" value="PROTEIN STICHEL-LIKE 2"/>
    <property type="match status" value="1"/>
</dbReference>
<dbReference type="InterPro" id="IPR038454">
    <property type="entry name" value="DnaA_N_sf"/>
</dbReference>
<sequence length="543" mass="60373">MFYTKYRPQKFNEISKPNETAEALMNQVATGKVSHAYLFHGPRGTGKTTTARILAKAVNCLKLSETGDPCGKCEVCSAVQNGSFVDMIEIDAASNRGIDDIRELRERVKLAPSSGKKKIYIIDEVHMLTNEAFNALLKTLEEPPSHTIFILATTEFHKVPETVKSRCQVFKFKRATVAQIVERLEKIARNEKAKIGKDELKKIAEASLGGFRDADTLLQQVLEGNLNAGSLLNVGSVGNYADFIDFIRKSDISSALTQVNQANDEGVDLYVWTGELIKYLRDLLFITAGAGEGLLDVSKDVMDKLNKQSESLNPAQIIKYIDSFSKAQNAVKSSFITQLPVELAIIESSADFRPDFAPPAVVVVTKTEITEEHEPATKEPKKEDQNKKEEPEEETKIRVKIKKEKENAKEEDEDKDAEPVVALEKVQKKWPKILDHLLDHNSSVQALLKSGTPVSVVGNTLFIEVFYAFHKERLESPKNRKMVENALKEILNEDIRIKCSVSQAKPAKKSEKEVGELTDYNVVLPPAKEGSTLDIFDGGLPLG</sequence>
<keyword evidence="5" id="KW-0479">Metal-binding</keyword>
<evidence type="ECO:0000256" key="5">
    <source>
        <dbReference type="ARBA" id="ARBA00022723"/>
    </source>
</evidence>
<comment type="function">
    <text evidence="11">DNA polymerase III is a complex, multichain enzyme responsible for most of the replicative synthesis in bacteria. This DNA polymerase also exhibits 3' to 5' exonuclease activity.</text>
</comment>
<reference evidence="14 15" key="1">
    <citation type="journal article" date="2015" name="Nature">
        <title>rRNA introns, odd ribosomes, and small enigmatic genomes across a large radiation of phyla.</title>
        <authorList>
            <person name="Brown C.T."/>
            <person name="Hug L.A."/>
            <person name="Thomas B.C."/>
            <person name="Sharon I."/>
            <person name="Castelle C.J."/>
            <person name="Singh A."/>
            <person name="Wilkins M.J."/>
            <person name="Williams K.H."/>
            <person name="Banfield J.F."/>
        </authorList>
    </citation>
    <scope>NUCLEOTIDE SEQUENCE [LARGE SCALE GENOMIC DNA]</scope>
</reference>
<dbReference type="Pfam" id="PF20964">
    <property type="entry name" value="DnaX_C"/>
    <property type="match status" value="1"/>
</dbReference>
<dbReference type="AlphaFoldDB" id="A0A0G0WVE8"/>
<feature type="compositionally biased region" description="Basic and acidic residues" evidence="12">
    <location>
        <begin position="369"/>
        <end position="408"/>
    </location>
</feature>
<dbReference type="SUPFAM" id="SSF52540">
    <property type="entry name" value="P-loop containing nucleoside triphosphate hydrolases"/>
    <property type="match status" value="1"/>
</dbReference>
<feature type="domain" description="AAA+ ATPase" evidence="13">
    <location>
        <begin position="33"/>
        <end position="185"/>
    </location>
</feature>
<evidence type="ECO:0000256" key="10">
    <source>
        <dbReference type="ARBA" id="ARBA00049244"/>
    </source>
</evidence>
<keyword evidence="2 11" id="KW-0808">Transferase</keyword>
<protein>
    <recommendedName>
        <fullName evidence="11">DNA polymerase III subunit gamma/tau</fullName>
        <ecNumber evidence="11">2.7.7.7</ecNumber>
    </recommendedName>
</protein>
<dbReference type="InterPro" id="IPR022754">
    <property type="entry name" value="DNA_pol_III_gamma-3"/>
</dbReference>
<comment type="catalytic activity">
    <reaction evidence="10 11">
        <text>DNA(n) + a 2'-deoxyribonucleoside 5'-triphosphate = DNA(n+1) + diphosphate</text>
        <dbReference type="Rhea" id="RHEA:22508"/>
        <dbReference type="Rhea" id="RHEA-COMP:17339"/>
        <dbReference type="Rhea" id="RHEA-COMP:17340"/>
        <dbReference type="ChEBI" id="CHEBI:33019"/>
        <dbReference type="ChEBI" id="CHEBI:61560"/>
        <dbReference type="ChEBI" id="CHEBI:173112"/>
        <dbReference type="EC" id="2.7.7.7"/>
    </reaction>
</comment>
<keyword evidence="8 11" id="KW-0067">ATP-binding</keyword>
<accession>A0A0G0WVE8</accession>
<evidence type="ECO:0000256" key="11">
    <source>
        <dbReference type="RuleBase" id="RU364063"/>
    </source>
</evidence>
<dbReference type="GO" id="GO:0005524">
    <property type="term" value="F:ATP binding"/>
    <property type="evidence" value="ECO:0007669"/>
    <property type="project" value="UniProtKB-KW"/>
</dbReference>
<dbReference type="InterPro" id="IPR048448">
    <property type="entry name" value="DnaX-like_C"/>
</dbReference>
<dbReference type="InterPro" id="IPR027417">
    <property type="entry name" value="P-loop_NTPase"/>
</dbReference>
<evidence type="ECO:0000256" key="4">
    <source>
        <dbReference type="ARBA" id="ARBA00022705"/>
    </source>
</evidence>
<comment type="caution">
    <text evidence="14">The sequence shown here is derived from an EMBL/GenBank/DDBJ whole genome shotgun (WGS) entry which is preliminary data.</text>
</comment>
<evidence type="ECO:0000313" key="14">
    <source>
        <dbReference type="EMBL" id="KKS16695.1"/>
    </source>
</evidence>
<dbReference type="Gene3D" id="1.20.272.10">
    <property type="match status" value="1"/>
</dbReference>
<dbReference type="PATRIC" id="fig|1619112.3.peg.581"/>
<feature type="region of interest" description="Disordered" evidence="12">
    <location>
        <begin position="369"/>
        <end position="416"/>
    </location>
</feature>
<dbReference type="GO" id="GO:0009360">
    <property type="term" value="C:DNA polymerase III complex"/>
    <property type="evidence" value="ECO:0007669"/>
    <property type="project" value="InterPro"/>
</dbReference>
<keyword evidence="3 11" id="KW-0548">Nucleotidyltransferase</keyword>
<dbReference type="CDD" id="cd00009">
    <property type="entry name" value="AAA"/>
    <property type="match status" value="1"/>
</dbReference>
<dbReference type="InterPro" id="IPR003593">
    <property type="entry name" value="AAA+_ATPase"/>
</dbReference>
<name>A0A0G0WVE8_UNCKA</name>
<dbReference type="InterPro" id="IPR012763">
    <property type="entry name" value="DNA_pol_III_sug/sutau_N"/>
</dbReference>
<dbReference type="Gene3D" id="1.10.8.60">
    <property type="match status" value="1"/>
</dbReference>
<dbReference type="InterPro" id="IPR050238">
    <property type="entry name" value="DNA_Rep/Repair_Clamp_Loader"/>
</dbReference>
<evidence type="ECO:0000256" key="8">
    <source>
        <dbReference type="ARBA" id="ARBA00022840"/>
    </source>
</evidence>
<dbReference type="PRINTS" id="PR00300">
    <property type="entry name" value="CLPPROTEASEA"/>
</dbReference>
<dbReference type="Gene3D" id="3.40.50.300">
    <property type="entry name" value="P-loop containing nucleotide triphosphate hydrolases"/>
    <property type="match status" value="1"/>
</dbReference>
<dbReference type="InterPro" id="IPR001270">
    <property type="entry name" value="ClpA/B"/>
</dbReference>
<proteinExistence type="inferred from homology"/>
<evidence type="ECO:0000256" key="9">
    <source>
        <dbReference type="ARBA" id="ARBA00022932"/>
    </source>
</evidence>
<dbReference type="GO" id="GO:0003677">
    <property type="term" value="F:DNA binding"/>
    <property type="evidence" value="ECO:0007669"/>
    <property type="project" value="InterPro"/>
</dbReference>
<dbReference type="FunFam" id="3.40.50.300:FF:000014">
    <property type="entry name" value="DNA polymerase III subunit gamma/tau"/>
    <property type="match status" value="1"/>
</dbReference>
<comment type="similarity">
    <text evidence="1 11">Belongs to the DnaX/STICHEL family.</text>
</comment>
<dbReference type="Pfam" id="PF12169">
    <property type="entry name" value="DNA_pol3_gamma3"/>
    <property type="match status" value="1"/>
</dbReference>
<dbReference type="SMART" id="SM00382">
    <property type="entry name" value="AAA"/>
    <property type="match status" value="1"/>
</dbReference>
<organism evidence="14 15">
    <name type="scientific">candidate division WWE3 bacterium GW2011_GWB1_41_6</name>
    <dbReference type="NCBI Taxonomy" id="1619112"/>
    <lineage>
        <taxon>Bacteria</taxon>
        <taxon>Katanobacteria</taxon>
    </lineage>
</organism>
<dbReference type="Gene3D" id="3.30.300.180">
    <property type="match status" value="1"/>
</dbReference>
<dbReference type="EC" id="2.7.7.7" evidence="11"/>
<keyword evidence="6 11" id="KW-0547">Nucleotide-binding</keyword>
<evidence type="ECO:0000256" key="7">
    <source>
        <dbReference type="ARBA" id="ARBA00022833"/>
    </source>
</evidence>
<keyword evidence="9 11" id="KW-0239">DNA-directed DNA polymerase</keyword>